<dbReference type="Proteomes" id="UP001597521">
    <property type="component" value="Unassembled WGS sequence"/>
</dbReference>
<evidence type="ECO:0000313" key="2">
    <source>
        <dbReference type="Proteomes" id="UP001597521"/>
    </source>
</evidence>
<organism evidence="1 2">
    <name type="scientific">Devosia albogilva</name>
    <dbReference type="NCBI Taxonomy" id="429726"/>
    <lineage>
        <taxon>Bacteria</taxon>
        <taxon>Pseudomonadati</taxon>
        <taxon>Pseudomonadota</taxon>
        <taxon>Alphaproteobacteria</taxon>
        <taxon>Hyphomicrobiales</taxon>
        <taxon>Devosiaceae</taxon>
        <taxon>Devosia</taxon>
    </lineage>
</organism>
<proteinExistence type="predicted"/>
<gene>
    <name evidence="1" type="ORF">ACFSX5_13725</name>
</gene>
<dbReference type="RefSeq" id="WP_386834171.1">
    <property type="nucleotide sequence ID" value="NZ_JBHUNP010000001.1"/>
</dbReference>
<evidence type="ECO:0000313" key="1">
    <source>
        <dbReference type="EMBL" id="MFD2648844.1"/>
    </source>
</evidence>
<comment type="caution">
    <text evidence="1">The sequence shown here is derived from an EMBL/GenBank/DDBJ whole genome shotgun (WGS) entry which is preliminary data.</text>
</comment>
<accession>A0ABW5QMC6</accession>
<sequence>MASPLDPISGRFRLDELPRIAPWVYEEITELGSVAVRTQIVELGYSQDEPLAMATWVKVIGRCHSELWHNFGEP</sequence>
<reference evidence="2" key="1">
    <citation type="journal article" date="2019" name="Int. J. Syst. Evol. Microbiol.">
        <title>The Global Catalogue of Microorganisms (GCM) 10K type strain sequencing project: providing services to taxonomists for standard genome sequencing and annotation.</title>
        <authorList>
            <consortium name="The Broad Institute Genomics Platform"/>
            <consortium name="The Broad Institute Genome Sequencing Center for Infectious Disease"/>
            <person name="Wu L."/>
            <person name="Ma J."/>
        </authorList>
    </citation>
    <scope>NUCLEOTIDE SEQUENCE [LARGE SCALE GENOMIC DNA]</scope>
    <source>
        <strain evidence="2">CCM 7427</strain>
    </source>
</reference>
<dbReference type="EMBL" id="JBHUNP010000001">
    <property type="protein sequence ID" value="MFD2648844.1"/>
    <property type="molecule type" value="Genomic_DNA"/>
</dbReference>
<name>A0ABW5QMC6_9HYPH</name>
<protein>
    <submittedName>
        <fullName evidence="1">Uncharacterized protein</fullName>
    </submittedName>
</protein>
<keyword evidence="2" id="KW-1185">Reference proteome</keyword>